<protein>
    <recommendedName>
        <fullName evidence="1">C2H2-type domain-containing protein</fullName>
    </recommendedName>
</protein>
<dbReference type="Proteomes" id="UP000053328">
    <property type="component" value="Unassembled WGS sequence"/>
</dbReference>
<organism evidence="2 3">
    <name type="scientific">Exophiala spinifera</name>
    <dbReference type="NCBI Taxonomy" id="91928"/>
    <lineage>
        <taxon>Eukaryota</taxon>
        <taxon>Fungi</taxon>
        <taxon>Dikarya</taxon>
        <taxon>Ascomycota</taxon>
        <taxon>Pezizomycotina</taxon>
        <taxon>Eurotiomycetes</taxon>
        <taxon>Chaetothyriomycetidae</taxon>
        <taxon>Chaetothyriales</taxon>
        <taxon>Herpotrichiellaceae</taxon>
        <taxon>Exophiala</taxon>
    </lineage>
</organism>
<dbReference type="AlphaFoldDB" id="A0A0D2BRQ0"/>
<dbReference type="GeneID" id="27328732"/>
<feature type="domain" description="C2H2-type" evidence="1">
    <location>
        <begin position="46"/>
        <end position="67"/>
    </location>
</feature>
<dbReference type="Pfam" id="PF12013">
    <property type="entry name" value="OrsD"/>
    <property type="match status" value="1"/>
</dbReference>
<dbReference type="HOGENOM" id="CLU_024934_8_0_1"/>
<gene>
    <name evidence="2" type="ORF">PV08_01649</name>
</gene>
<dbReference type="InterPro" id="IPR022698">
    <property type="entry name" value="OrsD"/>
</dbReference>
<dbReference type="SMART" id="SM00355">
    <property type="entry name" value="ZnF_C2H2"/>
    <property type="match status" value="2"/>
</dbReference>
<feature type="domain" description="C2H2-type" evidence="1">
    <location>
        <begin position="111"/>
        <end position="136"/>
    </location>
</feature>
<accession>A0A0D2BRQ0</accession>
<name>A0A0D2BRQ0_9EURO</name>
<dbReference type="InterPro" id="IPR013087">
    <property type="entry name" value="Znf_C2H2_type"/>
</dbReference>
<dbReference type="PANTHER" id="PTHR47784:SF5">
    <property type="entry name" value="STEROL UPTAKE CONTROL PROTEIN 2"/>
    <property type="match status" value="1"/>
</dbReference>
<dbReference type="PANTHER" id="PTHR47784">
    <property type="entry name" value="STEROL UPTAKE CONTROL PROTEIN 2"/>
    <property type="match status" value="1"/>
</dbReference>
<keyword evidence="3" id="KW-1185">Reference proteome</keyword>
<proteinExistence type="predicted"/>
<dbReference type="STRING" id="91928.A0A0D2BRQ0"/>
<reference evidence="2 3" key="1">
    <citation type="submission" date="2015-01" db="EMBL/GenBank/DDBJ databases">
        <title>The Genome Sequence of Exophiala spinifera CBS89968.</title>
        <authorList>
            <consortium name="The Broad Institute Genomics Platform"/>
            <person name="Cuomo C."/>
            <person name="de Hoog S."/>
            <person name="Gorbushina A."/>
            <person name="Stielow B."/>
            <person name="Teixiera M."/>
            <person name="Abouelleil A."/>
            <person name="Chapman S.B."/>
            <person name="Priest M."/>
            <person name="Young S.K."/>
            <person name="Wortman J."/>
            <person name="Nusbaum C."/>
            <person name="Birren B."/>
        </authorList>
    </citation>
    <scope>NUCLEOTIDE SEQUENCE [LARGE SCALE GENOMIC DNA]</scope>
    <source>
        <strain evidence="2 3">CBS 89968</strain>
    </source>
</reference>
<dbReference type="GO" id="GO:0001228">
    <property type="term" value="F:DNA-binding transcription activator activity, RNA polymerase II-specific"/>
    <property type="evidence" value="ECO:0007669"/>
    <property type="project" value="TreeGrafter"/>
</dbReference>
<dbReference type="EMBL" id="KN847492">
    <property type="protein sequence ID" value="KIW21070.1"/>
    <property type="molecule type" value="Genomic_DNA"/>
</dbReference>
<evidence type="ECO:0000313" key="3">
    <source>
        <dbReference type="Proteomes" id="UP000053328"/>
    </source>
</evidence>
<dbReference type="InterPro" id="IPR053157">
    <property type="entry name" value="Sterol_Uptake_Regulator"/>
</dbReference>
<dbReference type="RefSeq" id="XP_016241286.1">
    <property type="nucleotide sequence ID" value="XM_016376010.1"/>
</dbReference>
<dbReference type="VEuPathDB" id="FungiDB:PV08_01649"/>
<sequence length="663" mass="74687">MREHSFRQLFHHSGSRDAGRNNKLHRWTAAEFLDDLLVYLPDHGLVICKPCGFAVQPNALSSHLLRHQIYRDRRQKILDQVAELVLLQPAQVPLPTDIPEAFPHLPVASGYRCNLPGCDHLCISEKRMSQHLRDHHKYIGVTNIDNSSQLVYLQTFFRGNKLRYFQVKLHMNEDISNNSLSGPLQRQSVNLFSESNYHVSPSLPLAEPESLTTNEAPGSSLPMSHLMYLHHYTTVTALSMTRGAEPGTFWTHDLPLYASTKPFLMHGILGVAAFHRAVMTIDPDERRRHQSAGLSHQAAGLSEFRSLIDHPTRENSTALTAFARLLGVQTCAQTLLEAERNPPRMGDLNTSEISEVFEFLLLIRGGIEILLNMQDLLPLDSGLILPTEVLKSLQGLEFTAESLTGPAYRLANQLCARLVQTMGCPPFKFRLPSLKGVQQLMDLCVSATDGALPMTAPRVSSIAPELVSAVDDAQLISKTLTELLLPAEYTHQSTEKDYCTTPCPPLPCYPHIPAAIYAMLATLPSRLTAIMPYPHPPDLRAFNHAMAALTTSFSRSYAVDATWARWNGLESWTRMLPTHFFTMIKARNPLALVLVAHWCALLSVQEQYYWFLREHPRRMMLIIITHLSEDLQKLFDVDRLLWLVNDSSHSETMPCRGYETSEL</sequence>
<dbReference type="OrthoDB" id="416217at2759"/>
<evidence type="ECO:0000259" key="1">
    <source>
        <dbReference type="SMART" id="SM00355"/>
    </source>
</evidence>
<evidence type="ECO:0000313" key="2">
    <source>
        <dbReference type="EMBL" id="KIW21070.1"/>
    </source>
</evidence>